<evidence type="ECO:0000313" key="8">
    <source>
        <dbReference type="EMBL" id="VFT78662.1"/>
    </source>
</evidence>
<reference evidence="8 9" key="1">
    <citation type="submission" date="2019-03" db="EMBL/GenBank/DDBJ databases">
        <authorList>
            <person name="Gaulin E."/>
            <person name="Dumas B."/>
        </authorList>
    </citation>
    <scope>NUCLEOTIDE SEQUENCE [LARGE SCALE GENOMIC DNA]</scope>
    <source>
        <strain evidence="8">CBS 568.67</strain>
    </source>
</reference>
<dbReference type="AlphaFoldDB" id="A0A485K541"/>
<dbReference type="InterPro" id="IPR019787">
    <property type="entry name" value="Znf_PHD-finger"/>
</dbReference>
<dbReference type="PROSITE" id="PS01359">
    <property type="entry name" value="ZF_PHD_1"/>
    <property type="match status" value="1"/>
</dbReference>
<dbReference type="SUPFAM" id="SSF57903">
    <property type="entry name" value="FYVE/PHD zinc finger"/>
    <property type="match status" value="1"/>
</dbReference>
<keyword evidence="2 4" id="KW-0863">Zinc-finger</keyword>
<dbReference type="Gene3D" id="3.30.40.10">
    <property type="entry name" value="Zinc/RING finger domain, C3HC4 (zinc finger)"/>
    <property type="match status" value="2"/>
</dbReference>
<keyword evidence="1" id="KW-0479">Metal-binding</keyword>
<feature type="compositionally biased region" description="Low complexity" evidence="5">
    <location>
        <begin position="80"/>
        <end position="95"/>
    </location>
</feature>
<evidence type="ECO:0000259" key="6">
    <source>
        <dbReference type="PROSITE" id="PS50016"/>
    </source>
</evidence>
<dbReference type="InterPro" id="IPR055198">
    <property type="entry name" value="NSD_PHD"/>
</dbReference>
<evidence type="ECO:0000313" key="9">
    <source>
        <dbReference type="Proteomes" id="UP000332933"/>
    </source>
</evidence>
<dbReference type="EMBL" id="VJMH01000115">
    <property type="protein sequence ID" value="KAF0718847.1"/>
    <property type="molecule type" value="Genomic_DNA"/>
</dbReference>
<evidence type="ECO:0000256" key="1">
    <source>
        <dbReference type="ARBA" id="ARBA00022723"/>
    </source>
</evidence>
<evidence type="ECO:0000313" key="7">
    <source>
        <dbReference type="EMBL" id="KAF0718847.1"/>
    </source>
</evidence>
<dbReference type="PANTHER" id="PTHR46235:SF3">
    <property type="entry name" value="PHD FINGER-CONTAINING PROTEIN DDB_G0268158"/>
    <property type="match status" value="1"/>
</dbReference>
<dbReference type="Pfam" id="PF22908">
    <property type="entry name" value="PHD_NSD"/>
    <property type="match status" value="1"/>
</dbReference>
<evidence type="ECO:0000256" key="3">
    <source>
        <dbReference type="ARBA" id="ARBA00022833"/>
    </source>
</evidence>
<dbReference type="InterPro" id="IPR011011">
    <property type="entry name" value="Znf_FYVE_PHD"/>
</dbReference>
<dbReference type="InterPro" id="IPR013083">
    <property type="entry name" value="Znf_RING/FYVE/PHD"/>
</dbReference>
<dbReference type="PROSITE" id="PS50016">
    <property type="entry name" value="ZF_PHD_2"/>
    <property type="match status" value="1"/>
</dbReference>
<gene>
    <name evidence="8" type="primary">Aste57867_1445</name>
    <name evidence="7" type="ORF">As57867_001444</name>
    <name evidence="8" type="ORF">ASTE57867_1445</name>
</gene>
<dbReference type="EMBL" id="CAADRA010000115">
    <property type="protein sequence ID" value="VFT78662.1"/>
    <property type="molecule type" value="Genomic_DNA"/>
</dbReference>
<proteinExistence type="predicted"/>
<keyword evidence="3" id="KW-0862">Zinc</keyword>
<protein>
    <submittedName>
        <fullName evidence="8">Aste57867_1445 protein</fullName>
    </submittedName>
</protein>
<name>A0A485K541_9STRA</name>
<accession>A0A485K541</accession>
<reference evidence="7" key="2">
    <citation type="submission" date="2019-06" db="EMBL/GenBank/DDBJ databases">
        <title>Genomics analysis of Aphanomyces spp. identifies a new class of oomycete effector associated with host adaptation.</title>
        <authorList>
            <person name="Gaulin E."/>
        </authorList>
    </citation>
    <scope>NUCLEOTIDE SEQUENCE</scope>
    <source>
        <strain evidence="7">CBS 578.67</strain>
    </source>
</reference>
<evidence type="ECO:0000256" key="4">
    <source>
        <dbReference type="PROSITE-ProRule" id="PRU00146"/>
    </source>
</evidence>
<feature type="region of interest" description="Disordered" evidence="5">
    <location>
        <begin position="54"/>
        <end position="97"/>
    </location>
</feature>
<feature type="domain" description="PHD-type" evidence="6">
    <location>
        <begin position="103"/>
        <end position="158"/>
    </location>
</feature>
<organism evidence="8 9">
    <name type="scientific">Aphanomyces stellatus</name>
    <dbReference type="NCBI Taxonomy" id="120398"/>
    <lineage>
        <taxon>Eukaryota</taxon>
        <taxon>Sar</taxon>
        <taxon>Stramenopiles</taxon>
        <taxon>Oomycota</taxon>
        <taxon>Saprolegniomycetes</taxon>
        <taxon>Saprolegniales</taxon>
        <taxon>Verrucalvaceae</taxon>
        <taxon>Aphanomyces</taxon>
    </lineage>
</organism>
<evidence type="ECO:0000256" key="2">
    <source>
        <dbReference type="ARBA" id="ARBA00022771"/>
    </source>
</evidence>
<dbReference type="InterPro" id="IPR001965">
    <property type="entry name" value="Znf_PHD"/>
</dbReference>
<dbReference type="GO" id="GO:0008270">
    <property type="term" value="F:zinc ion binding"/>
    <property type="evidence" value="ECO:0007669"/>
    <property type="project" value="UniProtKB-KW"/>
</dbReference>
<sequence length="433" mass="47328">MGFQRADNAFGMHLYTCSSEGDAEGVSSYPKCNICFKVFGLNTPANEIAFHKEECERVNGPPPKKTGPQKRRRGSDADKPTSSSRAVPPSASPEPTTDMAETATLCFVCGLGGRQLVSCTATCARSFHVNCIGESAVLTQRQGQSARKTWKCADCNRKIHTCVACGFLGDDGFDLFPCTAPACGFYCHERCMGAPTTVNPATFTCARHSCKACLRPATAAADGIFCYRCPTTLHKTCNAKSAPPRVFANPTGSFGNCGTHPVEPLPSHLKSKFLVGDVVLVLEFANDVLSARAKNFNGNQWGRVLGVENLDGGQLLNVELFACGSAISVPGHYLLHIRSNYAPTPECLQDCMSSHVHAELNMRDPTGGALSMTQSQKTDAMMDTCLAFQNWGRELRMTSTQMIEMTKRGFQTWKIQRQPHEFLDTRRRRKKKK</sequence>
<evidence type="ECO:0000256" key="5">
    <source>
        <dbReference type="SAM" id="MobiDB-lite"/>
    </source>
</evidence>
<dbReference type="InterPro" id="IPR019786">
    <property type="entry name" value="Zinc_finger_PHD-type_CS"/>
</dbReference>
<dbReference type="PANTHER" id="PTHR46235">
    <property type="entry name" value="PHD FINGER-CONTAINING PROTEIN DDB_G0268158"/>
    <property type="match status" value="1"/>
</dbReference>
<dbReference type="SMART" id="SM00249">
    <property type="entry name" value="PHD"/>
    <property type="match status" value="2"/>
</dbReference>
<keyword evidence="9" id="KW-1185">Reference proteome</keyword>
<dbReference type="OrthoDB" id="69354at2759"/>
<dbReference type="Proteomes" id="UP000332933">
    <property type="component" value="Unassembled WGS sequence"/>
</dbReference>